<feature type="transmembrane region" description="Helical" evidence="7">
    <location>
        <begin position="207"/>
        <end position="231"/>
    </location>
</feature>
<reference evidence="10" key="1">
    <citation type="submission" date="2011-03" db="EMBL/GenBank/DDBJ databases">
        <authorList>
            <person name="Voget S."/>
            <person name="Streit W.R."/>
            <person name="Jaeger K.E."/>
            <person name="Daniel R."/>
        </authorList>
    </citation>
    <scope>NUCLEOTIDE SEQUENCE [LARGE SCALE GENOMIC DNA]</scope>
    <source>
        <strain evidence="10">PG1</strain>
    </source>
</reference>
<evidence type="ECO:0000256" key="1">
    <source>
        <dbReference type="ARBA" id="ARBA00004141"/>
    </source>
</evidence>
<dbReference type="AlphaFoldDB" id="A0A0B6RRR1"/>
<name>A0A0B6RRR1_BURPL</name>
<comment type="subcellular location">
    <subcellularLocation>
        <location evidence="1">Membrane</location>
        <topology evidence="1">Multi-pass membrane protein</topology>
    </subcellularLocation>
</comment>
<feature type="transmembrane region" description="Helical" evidence="7">
    <location>
        <begin position="179"/>
        <end position="201"/>
    </location>
</feature>
<dbReference type="HOGENOM" id="CLU_033863_10_4_4"/>
<reference evidence="9 10" key="2">
    <citation type="journal article" date="2016" name="Appl. Microbiol. Biotechnol.">
        <title>Mutations improving production and secretion of extracellular lipase by Burkholderia glumae PG1.</title>
        <authorList>
            <person name="Knapp A."/>
            <person name="Voget S."/>
            <person name="Gao R."/>
            <person name="Zaburannyi N."/>
            <person name="Krysciak D."/>
            <person name="Breuer M."/>
            <person name="Hauer B."/>
            <person name="Streit W.R."/>
            <person name="Muller R."/>
            <person name="Daniel R."/>
            <person name="Jaeger K.E."/>
        </authorList>
    </citation>
    <scope>NUCLEOTIDE SEQUENCE [LARGE SCALE GENOMIC DNA]</scope>
    <source>
        <strain evidence="9 10">PG1</strain>
    </source>
</reference>
<feature type="transmembrane region" description="Helical" evidence="7">
    <location>
        <begin position="268"/>
        <end position="286"/>
    </location>
</feature>
<feature type="transmembrane region" description="Helical" evidence="7">
    <location>
        <begin position="38"/>
        <end position="58"/>
    </location>
</feature>
<dbReference type="KEGG" id="bgp:BGL_1c35480"/>
<feature type="transmembrane region" description="Helical" evidence="7">
    <location>
        <begin position="126"/>
        <end position="142"/>
    </location>
</feature>
<gene>
    <name evidence="9" type="ORF">BGL_1c35480</name>
</gene>
<feature type="transmembrane region" description="Helical" evidence="7">
    <location>
        <begin position="148"/>
        <end position="167"/>
    </location>
</feature>
<feature type="domain" description="EamA" evidence="8">
    <location>
        <begin position="14"/>
        <end position="137"/>
    </location>
</feature>
<dbReference type="PANTHER" id="PTHR32322">
    <property type="entry name" value="INNER MEMBRANE TRANSPORTER"/>
    <property type="match status" value="1"/>
</dbReference>
<dbReference type="Pfam" id="PF00892">
    <property type="entry name" value="EamA"/>
    <property type="match status" value="2"/>
</dbReference>
<dbReference type="GO" id="GO:0016020">
    <property type="term" value="C:membrane"/>
    <property type="evidence" value="ECO:0007669"/>
    <property type="project" value="UniProtKB-SubCell"/>
</dbReference>
<feature type="transmembrane region" description="Helical" evidence="7">
    <location>
        <begin position="94"/>
        <end position="114"/>
    </location>
</feature>
<evidence type="ECO:0000256" key="2">
    <source>
        <dbReference type="ARBA" id="ARBA00007362"/>
    </source>
</evidence>
<dbReference type="PANTHER" id="PTHR32322:SF2">
    <property type="entry name" value="EAMA DOMAIN-CONTAINING PROTEIN"/>
    <property type="match status" value="1"/>
</dbReference>
<feature type="region of interest" description="Disordered" evidence="6">
    <location>
        <begin position="292"/>
        <end position="321"/>
    </location>
</feature>
<dbReference type="EMBL" id="CP002580">
    <property type="protein sequence ID" value="AJK48022.1"/>
    <property type="molecule type" value="Genomic_DNA"/>
</dbReference>
<evidence type="ECO:0000256" key="6">
    <source>
        <dbReference type="SAM" id="MobiDB-lite"/>
    </source>
</evidence>
<dbReference type="InterPro" id="IPR037185">
    <property type="entry name" value="EmrE-like"/>
</dbReference>
<comment type="similarity">
    <text evidence="2">Belongs to the EamA transporter family.</text>
</comment>
<dbReference type="SUPFAM" id="SSF103481">
    <property type="entry name" value="Multidrug resistance efflux transporter EmrE"/>
    <property type="match status" value="2"/>
</dbReference>
<dbReference type="InterPro" id="IPR050638">
    <property type="entry name" value="AA-Vitamin_Transporters"/>
</dbReference>
<keyword evidence="10" id="KW-1185">Reference proteome</keyword>
<dbReference type="Proteomes" id="UP000031838">
    <property type="component" value="Chromosome 1"/>
</dbReference>
<dbReference type="RefSeq" id="WP_042626263.1">
    <property type="nucleotide sequence ID" value="NZ_CP002580.1"/>
</dbReference>
<evidence type="ECO:0000313" key="9">
    <source>
        <dbReference type="EMBL" id="AJK48022.1"/>
    </source>
</evidence>
<keyword evidence="4 7" id="KW-1133">Transmembrane helix</keyword>
<keyword evidence="5 7" id="KW-0472">Membrane</keyword>
<sequence>MRSIQRAVTAHFTTSLFVLLWSSGAIFAELGVRHASALAFLIARFALASLALAAIACWRGHWLPPRGGRRVTAAIGLLMGVYSIGYLLALERGITPGMLATLLGAQPILTLALVERRWSAPRGAGLLLALLGLALVVWRGLAGGGVSAAGAGFALAALVAITAGALLQKRSGVAPADGLALQTAIGVAMSALCLPLSNAPLAFDGSWALVVAVLWLGLVISVAGQMLFYRLMRDGDAVNVTSLFYLVPVVTTLMDALGFGHLPGLAELAGMAAILAGLALVFRHAPDRAMRQKKARRHVSESEASCRGHRPVAEDVSPDSQ</sequence>
<evidence type="ECO:0000256" key="5">
    <source>
        <dbReference type="ARBA" id="ARBA00023136"/>
    </source>
</evidence>
<feature type="transmembrane region" description="Helical" evidence="7">
    <location>
        <begin position="70"/>
        <end position="88"/>
    </location>
</feature>
<protein>
    <recommendedName>
        <fullName evidence="8">EamA domain-containing protein</fullName>
    </recommendedName>
</protein>
<organism evidence="9 10">
    <name type="scientific">Burkholderia plantarii</name>
    <dbReference type="NCBI Taxonomy" id="41899"/>
    <lineage>
        <taxon>Bacteria</taxon>
        <taxon>Pseudomonadati</taxon>
        <taxon>Pseudomonadota</taxon>
        <taxon>Betaproteobacteria</taxon>
        <taxon>Burkholderiales</taxon>
        <taxon>Burkholderiaceae</taxon>
        <taxon>Burkholderia</taxon>
    </lineage>
</organism>
<evidence type="ECO:0000256" key="4">
    <source>
        <dbReference type="ARBA" id="ARBA00022989"/>
    </source>
</evidence>
<keyword evidence="3 7" id="KW-0812">Transmembrane</keyword>
<evidence type="ECO:0000256" key="7">
    <source>
        <dbReference type="SAM" id="Phobius"/>
    </source>
</evidence>
<feature type="domain" description="EamA" evidence="8">
    <location>
        <begin position="150"/>
        <end position="282"/>
    </location>
</feature>
<accession>A0A0B6RRR1</accession>
<evidence type="ECO:0000256" key="3">
    <source>
        <dbReference type="ARBA" id="ARBA00022692"/>
    </source>
</evidence>
<evidence type="ECO:0000313" key="10">
    <source>
        <dbReference type="Proteomes" id="UP000031838"/>
    </source>
</evidence>
<evidence type="ECO:0000259" key="8">
    <source>
        <dbReference type="Pfam" id="PF00892"/>
    </source>
</evidence>
<proteinExistence type="inferred from homology"/>
<feature type="transmembrane region" description="Helical" evidence="7">
    <location>
        <begin position="243"/>
        <end position="262"/>
    </location>
</feature>
<dbReference type="InterPro" id="IPR000620">
    <property type="entry name" value="EamA_dom"/>
</dbReference>